<dbReference type="AlphaFoldDB" id="A0A1I4QRG7"/>
<evidence type="ECO:0000313" key="4">
    <source>
        <dbReference type="Proteomes" id="UP000199470"/>
    </source>
</evidence>
<feature type="domain" description="Peptidase M15C" evidence="2">
    <location>
        <begin position="210"/>
        <end position="274"/>
    </location>
</feature>
<feature type="transmembrane region" description="Helical" evidence="1">
    <location>
        <begin position="82"/>
        <end position="101"/>
    </location>
</feature>
<dbReference type="Gene3D" id="3.30.1380.10">
    <property type="match status" value="1"/>
</dbReference>
<dbReference type="EMBL" id="FOTW01000020">
    <property type="protein sequence ID" value="SFM42639.1"/>
    <property type="molecule type" value="Genomic_DNA"/>
</dbReference>
<gene>
    <name evidence="3" type="ORF">SAMN02982985_04016</name>
</gene>
<reference evidence="3 4" key="1">
    <citation type="submission" date="2016-10" db="EMBL/GenBank/DDBJ databases">
        <authorList>
            <person name="de Groot N.N."/>
        </authorList>
    </citation>
    <scope>NUCLEOTIDE SEQUENCE [LARGE SCALE GENOMIC DNA]</scope>
    <source>
        <strain evidence="3 4">ATCC 43154</strain>
    </source>
</reference>
<keyword evidence="4" id="KW-1185">Reference proteome</keyword>
<dbReference type="Pfam" id="PF13539">
    <property type="entry name" value="Peptidase_M15_4"/>
    <property type="match status" value="1"/>
</dbReference>
<dbReference type="STRING" id="758825.SAMN02982985_04016"/>
<dbReference type="GO" id="GO:0008233">
    <property type="term" value="F:peptidase activity"/>
    <property type="evidence" value="ECO:0007669"/>
    <property type="project" value="InterPro"/>
</dbReference>
<dbReference type="Proteomes" id="UP000199470">
    <property type="component" value="Unassembled WGS sequence"/>
</dbReference>
<organism evidence="3 4">
    <name type="scientific">Rugamonas rubra</name>
    <dbReference type="NCBI Taxonomy" id="758825"/>
    <lineage>
        <taxon>Bacteria</taxon>
        <taxon>Pseudomonadati</taxon>
        <taxon>Pseudomonadota</taxon>
        <taxon>Betaproteobacteria</taxon>
        <taxon>Burkholderiales</taxon>
        <taxon>Oxalobacteraceae</taxon>
        <taxon>Telluria group</taxon>
        <taxon>Rugamonas</taxon>
    </lineage>
</organism>
<keyword evidence="1" id="KW-0812">Transmembrane</keyword>
<dbReference type="CDD" id="cd14845">
    <property type="entry name" value="L-Ala-D-Glu_peptidase_like"/>
    <property type="match status" value="1"/>
</dbReference>
<keyword evidence="1" id="KW-0472">Membrane</keyword>
<dbReference type="SUPFAM" id="SSF55166">
    <property type="entry name" value="Hedgehog/DD-peptidase"/>
    <property type="match status" value="1"/>
</dbReference>
<sequence length="283" mass="31092">MFLFSVLLFFLLACAGAWLLLFDGGRALVTQSLAQLGRRLEQRWQRLNQAGGQRAAAAGQGAREGARQGAARLLRWLRRRCLLLLAAGVLLTVPPLLAWLVSDGSMLGGFDGAAHDVNPQVLALLEGEQLAPPLSPPPLAFTTAEVAQVRPLLDSANRNWQLLDAAFAQRLLLVFKIMKESHGYDMAILEGYRSPQRQDLLAAAGSAVTNAKAFQSYHQFGLAADCAFLRNGKLVISERDPWAMRGYRLYGETAETVGLHWGGRWTMMDFGHTELRLPGTVRK</sequence>
<name>A0A1I4QRG7_9BURK</name>
<evidence type="ECO:0000259" key="2">
    <source>
        <dbReference type="Pfam" id="PF13539"/>
    </source>
</evidence>
<dbReference type="RefSeq" id="WP_093389596.1">
    <property type="nucleotide sequence ID" value="NZ_FOTW01000020.1"/>
</dbReference>
<evidence type="ECO:0000256" key="1">
    <source>
        <dbReference type="SAM" id="Phobius"/>
    </source>
</evidence>
<accession>A0A1I4QRG7</accession>
<protein>
    <submittedName>
        <fullName evidence="3">Peptidoglycan L-alanyl-D-glutamate endopeptidase CwlK</fullName>
    </submittedName>
</protein>
<proteinExistence type="predicted"/>
<dbReference type="InterPro" id="IPR009045">
    <property type="entry name" value="Zn_M74/Hedgehog-like"/>
</dbReference>
<evidence type="ECO:0000313" key="3">
    <source>
        <dbReference type="EMBL" id="SFM42639.1"/>
    </source>
</evidence>
<dbReference type="OrthoDB" id="8479979at2"/>
<dbReference type="InterPro" id="IPR039561">
    <property type="entry name" value="Peptidase_M15C"/>
</dbReference>
<keyword evidence="1" id="KW-1133">Transmembrane helix</keyword>